<dbReference type="EMBL" id="CADIKC010000004">
    <property type="protein sequence ID" value="CAB3696494.1"/>
    <property type="molecule type" value="Genomic_DNA"/>
</dbReference>
<dbReference type="PANTHER" id="PTHR43611:SF3">
    <property type="entry name" value="FLAVIN MONONUCLEOTIDE HYDROLASE 1, CHLOROPLATIC"/>
    <property type="match status" value="1"/>
</dbReference>
<organism evidence="1 2">
    <name type="scientific">Paraburkholderia sediminicola</name>
    <dbReference type="NCBI Taxonomy" id="458836"/>
    <lineage>
        <taxon>Bacteria</taxon>
        <taxon>Pseudomonadati</taxon>
        <taxon>Pseudomonadota</taxon>
        <taxon>Betaproteobacteria</taxon>
        <taxon>Burkholderiales</taxon>
        <taxon>Burkholderiaceae</taxon>
        <taxon>Paraburkholderia</taxon>
    </lineage>
</organism>
<dbReference type="Proteomes" id="UP000494255">
    <property type="component" value="Unassembled WGS sequence"/>
</dbReference>
<accession>A0A6J5B9S4</accession>
<dbReference type="SFLD" id="SFLDG01129">
    <property type="entry name" value="C1.5:_HAD__Beta-PGM__Phosphata"/>
    <property type="match status" value="1"/>
</dbReference>
<dbReference type="Gene3D" id="1.10.150.240">
    <property type="entry name" value="Putative phosphatase, domain 2"/>
    <property type="match status" value="1"/>
</dbReference>
<dbReference type="InterPro" id="IPR006439">
    <property type="entry name" value="HAD-SF_hydro_IA"/>
</dbReference>
<dbReference type="InterPro" id="IPR036412">
    <property type="entry name" value="HAD-like_sf"/>
</dbReference>
<dbReference type="NCBIfam" id="TIGR01509">
    <property type="entry name" value="HAD-SF-IA-v3"/>
    <property type="match status" value="1"/>
</dbReference>
<dbReference type="GeneID" id="97042017"/>
<dbReference type="Gene3D" id="3.40.50.1000">
    <property type="entry name" value="HAD superfamily/HAD-like"/>
    <property type="match status" value="1"/>
</dbReference>
<evidence type="ECO:0000313" key="1">
    <source>
        <dbReference type="EMBL" id="CAB3696494.1"/>
    </source>
</evidence>
<dbReference type="Pfam" id="PF00702">
    <property type="entry name" value="Hydrolase"/>
    <property type="match status" value="1"/>
</dbReference>
<dbReference type="RefSeq" id="WP_175051462.1">
    <property type="nucleotide sequence ID" value="NZ_CADIKC010000004.1"/>
</dbReference>
<reference evidence="1 2" key="1">
    <citation type="submission" date="2020-04" db="EMBL/GenBank/DDBJ databases">
        <authorList>
            <person name="De Canck E."/>
        </authorList>
    </citation>
    <scope>NUCLEOTIDE SEQUENCE [LARGE SCALE GENOMIC DNA]</scope>
    <source>
        <strain evidence="1 2">LMG 24238</strain>
    </source>
</reference>
<name>A0A6J5B9S4_9BURK</name>
<sequence>MTASITLVLFDMEGVLSHYDRSARVDRLAAICGQTPEAVRHAIWGSGLEARADAGQISDDDYLAALGELLNYPVSREDWLSARHASITPNKEVLALAERVAEHRRIAVLTNNCRLLTDHIGFLNPPVAQLFGPHVYASAAFGAAKPAAQTYLRCVEQLGVPASETLFIDDTDANVAGARHAGLQGYQFVSTAALYAELERCGLIEPM</sequence>
<gene>
    <name evidence="1" type="ORF">LMG24238_03397</name>
</gene>
<proteinExistence type="predicted"/>
<protein>
    <recommendedName>
        <fullName evidence="3">Hydrolase of the HAD superfamily</fullName>
    </recommendedName>
</protein>
<dbReference type="PANTHER" id="PTHR43611">
    <property type="entry name" value="ALPHA-D-GLUCOSE 1-PHOSPHATE PHOSPHATASE"/>
    <property type="match status" value="1"/>
</dbReference>
<dbReference type="SFLD" id="SFLDS00003">
    <property type="entry name" value="Haloacid_Dehalogenase"/>
    <property type="match status" value="1"/>
</dbReference>
<evidence type="ECO:0008006" key="3">
    <source>
        <dbReference type="Google" id="ProtNLM"/>
    </source>
</evidence>
<dbReference type="AlphaFoldDB" id="A0A6J5B9S4"/>
<dbReference type="InterPro" id="IPR023198">
    <property type="entry name" value="PGP-like_dom2"/>
</dbReference>
<dbReference type="InterPro" id="IPR023214">
    <property type="entry name" value="HAD_sf"/>
</dbReference>
<keyword evidence="2" id="KW-1185">Reference proteome</keyword>
<dbReference type="CDD" id="cd02603">
    <property type="entry name" value="HAD_sEH-N_like"/>
    <property type="match status" value="1"/>
</dbReference>
<evidence type="ECO:0000313" key="2">
    <source>
        <dbReference type="Proteomes" id="UP000494255"/>
    </source>
</evidence>
<dbReference type="SUPFAM" id="SSF56784">
    <property type="entry name" value="HAD-like"/>
    <property type="match status" value="1"/>
</dbReference>